<gene>
    <name evidence="1" type="ORF">R1sor_010506</name>
</gene>
<organism evidence="1 2">
    <name type="scientific">Riccia sorocarpa</name>
    <dbReference type="NCBI Taxonomy" id="122646"/>
    <lineage>
        <taxon>Eukaryota</taxon>
        <taxon>Viridiplantae</taxon>
        <taxon>Streptophyta</taxon>
        <taxon>Embryophyta</taxon>
        <taxon>Marchantiophyta</taxon>
        <taxon>Marchantiopsida</taxon>
        <taxon>Marchantiidae</taxon>
        <taxon>Marchantiales</taxon>
        <taxon>Ricciaceae</taxon>
        <taxon>Riccia</taxon>
    </lineage>
</organism>
<proteinExistence type="predicted"/>
<dbReference type="AlphaFoldDB" id="A0ABD3I1T4"/>
<evidence type="ECO:0000313" key="2">
    <source>
        <dbReference type="Proteomes" id="UP001633002"/>
    </source>
</evidence>
<protein>
    <submittedName>
        <fullName evidence="1">Uncharacterized protein</fullName>
    </submittedName>
</protein>
<name>A0ABD3I1T4_9MARC</name>
<dbReference type="Proteomes" id="UP001633002">
    <property type="component" value="Unassembled WGS sequence"/>
</dbReference>
<keyword evidence="2" id="KW-1185">Reference proteome</keyword>
<reference evidence="1 2" key="1">
    <citation type="submission" date="2024-09" db="EMBL/GenBank/DDBJ databases">
        <title>Chromosome-scale assembly of Riccia sorocarpa.</title>
        <authorList>
            <person name="Paukszto L."/>
        </authorList>
    </citation>
    <scope>NUCLEOTIDE SEQUENCE [LARGE SCALE GENOMIC DNA]</scope>
    <source>
        <strain evidence="1">LP-2024</strain>
        <tissue evidence="1">Aerial parts of the thallus</tissue>
    </source>
</reference>
<comment type="caution">
    <text evidence="1">The sequence shown here is derived from an EMBL/GenBank/DDBJ whole genome shotgun (WGS) entry which is preliminary data.</text>
</comment>
<accession>A0ABD3I1T4</accession>
<evidence type="ECO:0000313" key="1">
    <source>
        <dbReference type="EMBL" id="KAL3696430.1"/>
    </source>
</evidence>
<dbReference type="EMBL" id="JBJQOH010000002">
    <property type="protein sequence ID" value="KAL3696430.1"/>
    <property type="molecule type" value="Genomic_DNA"/>
</dbReference>
<sequence length="144" mass="15750">MCDEEAEILERCISRTWIVGFGRSENHREFYACIEYAETVSRKVLFRGSSPYREVPDAQTLPSSQVITTSAFGDGSLSGSTGTLTWEADYRGEKLKTECSDASRESFRCGFEAGFVTCTILVSVGKLGQDGSHVCGFKSKSGCV</sequence>